<reference evidence="3" key="5">
    <citation type="submission" date="2018-04" db="UniProtKB">
        <authorList>
            <consortium name="EnsemblFungi"/>
        </authorList>
    </citation>
    <scope>IDENTIFICATION</scope>
    <source>
        <strain evidence="3">R3-111a-1</strain>
    </source>
</reference>
<name>J3P4T2_GAET3</name>
<dbReference type="EnsemblFungi" id="EJT74679">
    <property type="protein sequence ID" value="EJT74679"/>
    <property type="gene ID" value="GGTG_08517"/>
</dbReference>
<dbReference type="VEuPathDB" id="FungiDB:GGTG_08517"/>
<accession>J3P4T2</accession>
<evidence type="ECO:0000313" key="2">
    <source>
        <dbReference type="EMBL" id="EJT74679.1"/>
    </source>
</evidence>
<feature type="region of interest" description="Disordered" evidence="1">
    <location>
        <begin position="1"/>
        <end position="37"/>
    </location>
</feature>
<reference evidence="4" key="1">
    <citation type="submission" date="2010-07" db="EMBL/GenBank/DDBJ databases">
        <title>The genome sequence of Gaeumannomyces graminis var. tritici strain R3-111a-1.</title>
        <authorList>
            <consortium name="The Broad Institute Genome Sequencing Platform"/>
            <person name="Ma L.-J."/>
            <person name="Dead R."/>
            <person name="Young S."/>
            <person name="Zeng Q."/>
            <person name="Koehrsen M."/>
            <person name="Alvarado L."/>
            <person name="Berlin A."/>
            <person name="Chapman S.B."/>
            <person name="Chen Z."/>
            <person name="Freedman E."/>
            <person name="Gellesch M."/>
            <person name="Goldberg J."/>
            <person name="Griggs A."/>
            <person name="Gujja S."/>
            <person name="Heilman E.R."/>
            <person name="Heiman D."/>
            <person name="Hepburn T."/>
            <person name="Howarth C."/>
            <person name="Jen D."/>
            <person name="Larson L."/>
            <person name="Mehta T."/>
            <person name="Neiman D."/>
            <person name="Pearson M."/>
            <person name="Roberts A."/>
            <person name="Saif S."/>
            <person name="Shea T."/>
            <person name="Shenoy N."/>
            <person name="Sisk P."/>
            <person name="Stolte C."/>
            <person name="Sykes S."/>
            <person name="Walk T."/>
            <person name="White J."/>
            <person name="Yandava C."/>
            <person name="Haas B."/>
            <person name="Nusbaum C."/>
            <person name="Birren B."/>
        </authorList>
    </citation>
    <scope>NUCLEOTIDE SEQUENCE [LARGE SCALE GENOMIC DNA]</scope>
    <source>
        <strain evidence="4">R3-111a-1</strain>
    </source>
</reference>
<reference evidence="2" key="3">
    <citation type="submission" date="2010-09" db="EMBL/GenBank/DDBJ databases">
        <title>Annotation of Gaeumannomyces graminis var. tritici R3-111a-1.</title>
        <authorList>
            <consortium name="The Broad Institute Genome Sequencing Platform"/>
            <person name="Ma L.-J."/>
            <person name="Dead R."/>
            <person name="Young S.K."/>
            <person name="Zeng Q."/>
            <person name="Gargeya S."/>
            <person name="Fitzgerald M."/>
            <person name="Haas B."/>
            <person name="Abouelleil A."/>
            <person name="Alvarado L."/>
            <person name="Arachchi H.M."/>
            <person name="Berlin A."/>
            <person name="Brown A."/>
            <person name="Chapman S.B."/>
            <person name="Chen Z."/>
            <person name="Dunbar C."/>
            <person name="Freedman E."/>
            <person name="Gearin G."/>
            <person name="Gellesch M."/>
            <person name="Goldberg J."/>
            <person name="Griggs A."/>
            <person name="Gujja S."/>
            <person name="Heiman D."/>
            <person name="Howarth C."/>
            <person name="Larson L."/>
            <person name="Lui A."/>
            <person name="MacDonald P.J.P."/>
            <person name="Mehta T."/>
            <person name="Montmayeur A."/>
            <person name="Murphy C."/>
            <person name="Neiman D."/>
            <person name="Pearson M."/>
            <person name="Priest M."/>
            <person name="Roberts A."/>
            <person name="Saif S."/>
            <person name="Shea T."/>
            <person name="Shenoy N."/>
            <person name="Sisk P."/>
            <person name="Stolte C."/>
            <person name="Sykes S."/>
            <person name="Yandava C."/>
            <person name="Wortman J."/>
            <person name="Nusbaum C."/>
            <person name="Birren B."/>
        </authorList>
    </citation>
    <scope>NUCLEOTIDE SEQUENCE</scope>
    <source>
        <strain evidence="2">R3-111a-1</strain>
    </source>
</reference>
<dbReference type="GeneID" id="20348975"/>
<reference evidence="3" key="4">
    <citation type="journal article" date="2015" name="G3 (Bethesda)">
        <title>Genome sequences of three phytopathogenic species of the Magnaporthaceae family of fungi.</title>
        <authorList>
            <person name="Okagaki L.H."/>
            <person name="Nunes C.C."/>
            <person name="Sailsbery J."/>
            <person name="Clay B."/>
            <person name="Brown D."/>
            <person name="John T."/>
            <person name="Oh Y."/>
            <person name="Young N."/>
            <person name="Fitzgerald M."/>
            <person name="Haas B.J."/>
            <person name="Zeng Q."/>
            <person name="Young S."/>
            <person name="Adiconis X."/>
            <person name="Fan L."/>
            <person name="Levin J.Z."/>
            <person name="Mitchell T.K."/>
            <person name="Okubara P.A."/>
            <person name="Farman M.L."/>
            <person name="Kohn L.M."/>
            <person name="Birren B."/>
            <person name="Ma L.-J."/>
            <person name="Dean R.A."/>
        </authorList>
    </citation>
    <scope>NUCLEOTIDE SEQUENCE</scope>
    <source>
        <strain evidence="3">R3-111a-1</strain>
    </source>
</reference>
<dbReference type="HOGENOM" id="CLU_1855396_0_0_1"/>
<dbReference type="RefSeq" id="XP_009224623.1">
    <property type="nucleotide sequence ID" value="XM_009226359.1"/>
</dbReference>
<feature type="compositionally biased region" description="Polar residues" evidence="1">
    <location>
        <begin position="1"/>
        <end position="24"/>
    </location>
</feature>
<dbReference type="Proteomes" id="UP000006039">
    <property type="component" value="Unassembled WGS sequence"/>
</dbReference>
<sequence>MDSTPSQDFVSLQSRVSSDDTPQPTVGGFKRDAAGFRDPGQLAAATTWLRPLPRGQPLWPATAAVKQELTSPARTRTASRLAEFALAVASASTAPLPQGGTATDNAVPISLPDVFHMALHRPADLRMPARGRCPSHAL</sequence>
<dbReference type="AlphaFoldDB" id="J3P4T2"/>
<organism evidence="2">
    <name type="scientific">Gaeumannomyces tritici (strain R3-111a-1)</name>
    <name type="common">Wheat and barley take-all root rot fungus</name>
    <name type="synonym">Gaeumannomyces graminis var. tritici</name>
    <dbReference type="NCBI Taxonomy" id="644352"/>
    <lineage>
        <taxon>Eukaryota</taxon>
        <taxon>Fungi</taxon>
        <taxon>Dikarya</taxon>
        <taxon>Ascomycota</taxon>
        <taxon>Pezizomycotina</taxon>
        <taxon>Sordariomycetes</taxon>
        <taxon>Sordariomycetidae</taxon>
        <taxon>Magnaporthales</taxon>
        <taxon>Magnaporthaceae</taxon>
        <taxon>Gaeumannomyces</taxon>
    </lineage>
</organism>
<proteinExistence type="predicted"/>
<evidence type="ECO:0000313" key="4">
    <source>
        <dbReference type="Proteomes" id="UP000006039"/>
    </source>
</evidence>
<reference evidence="2" key="2">
    <citation type="submission" date="2010-07" db="EMBL/GenBank/DDBJ databases">
        <authorList>
            <consortium name="The Broad Institute Genome Sequencing Platform"/>
            <consortium name="Broad Institute Genome Sequencing Center for Infectious Disease"/>
            <person name="Ma L.-J."/>
            <person name="Dead R."/>
            <person name="Young S."/>
            <person name="Zeng Q."/>
            <person name="Koehrsen M."/>
            <person name="Alvarado L."/>
            <person name="Berlin A."/>
            <person name="Chapman S.B."/>
            <person name="Chen Z."/>
            <person name="Freedman E."/>
            <person name="Gellesch M."/>
            <person name="Goldberg J."/>
            <person name="Griggs A."/>
            <person name="Gujja S."/>
            <person name="Heilman E.R."/>
            <person name="Heiman D."/>
            <person name="Hepburn T."/>
            <person name="Howarth C."/>
            <person name="Jen D."/>
            <person name="Larson L."/>
            <person name="Mehta T."/>
            <person name="Neiman D."/>
            <person name="Pearson M."/>
            <person name="Roberts A."/>
            <person name="Saif S."/>
            <person name="Shea T."/>
            <person name="Shenoy N."/>
            <person name="Sisk P."/>
            <person name="Stolte C."/>
            <person name="Sykes S."/>
            <person name="Walk T."/>
            <person name="White J."/>
            <person name="Yandava C."/>
            <person name="Haas B."/>
            <person name="Nusbaum C."/>
            <person name="Birren B."/>
        </authorList>
    </citation>
    <scope>NUCLEOTIDE SEQUENCE</scope>
    <source>
        <strain evidence="2">R3-111a-1</strain>
    </source>
</reference>
<dbReference type="EMBL" id="GL385398">
    <property type="protein sequence ID" value="EJT74679.1"/>
    <property type="molecule type" value="Genomic_DNA"/>
</dbReference>
<keyword evidence="4" id="KW-1185">Reference proteome</keyword>
<protein>
    <submittedName>
        <fullName evidence="2 3">Uncharacterized protein</fullName>
    </submittedName>
</protein>
<gene>
    <name evidence="3" type="primary">20348975</name>
    <name evidence="2" type="ORF">GGTG_08517</name>
</gene>
<evidence type="ECO:0000256" key="1">
    <source>
        <dbReference type="SAM" id="MobiDB-lite"/>
    </source>
</evidence>
<evidence type="ECO:0000313" key="3">
    <source>
        <dbReference type="EnsemblFungi" id="EJT74679"/>
    </source>
</evidence>